<sequence length="429" mass="49088">MCENSVECRRTAVIKLDTPEGADASLRETVEQFKHCANTASEWCWHGDDGYHVTSKAKAERALYDRLRDETDLTANLVQKGIRRAVEAVKSGVEHLKRGENTSQPHFSADSAVYDKRSATFHRDHVSLSTVDGRVECDYILPDDSETPPTKYVSDEDFEFRMAHLQYRDGDWYLHASMRNVEADEDPTEYEYKHRTVLGVDLGVNNLAVASTGRFWSADEFNHWRREYEKRRGSLQQCGSRYAHENIESVGQKEYGRFEIHLHTVANELIEEAVENDCSHIVFEDLTHIRENIPEATWHHIWGFRRLYEYVEYKAKEHGVEAVQVDPRNTSKRCSTCGFTHYDNRNGESFECQQSGYENHADYNASKNIGLQYLRRPQKSSISGVRTRRSASGQRRQNAGDGGAPVDVRLNRGTLNVSGEYVPPASIEA</sequence>
<evidence type="ECO:0000313" key="4">
    <source>
        <dbReference type="EMBL" id="QSG16025.1"/>
    </source>
</evidence>
<reference evidence="4 5" key="1">
    <citation type="submission" date="2020-11" db="EMBL/GenBank/DDBJ databases">
        <title>Carbohydrate-dependent, anaerobic sulfur respiration: A novel catabolism in halophilic archaea.</title>
        <authorList>
            <person name="Sorokin D.Y."/>
            <person name="Messina E."/>
            <person name="Smedile F."/>
            <person name="La Cono V."/>
            <person name="Hallsworth J.E."/>
            <person name="Yakimov M.M."/>
        </authorList>
    </citation>
    <scope>NUCLEOTIDE SEQUENCE [LARGE SCALE GENOMIC DNA]</scope>
    <source>
        <strain evidence="4 5">HSR-Est</strain>
    </source>
</reference>
<organism evidence="4 5">
    <name type="scientific">Halapricum desulfuricans</name>
    <dbReference type="NCBI Taxonomy" id="2841257"/>
    <lineage>
        <taxon>Archaea</taxon>
        <taxon>Methanobacteriati</taxon>
        <taxon>Methanobacteriota</taxon>
        <taxon>Stenosarchaea group</taxon>
        <taxon>Halobacteria</taxon>
        <taxon>Halobacteriales</taxon>
        <taxon>Haloarculaceae</taxon>
        <taxon>Halapricum</taxon>
    </lineage>
</organism>
<protein>
    <submittedName>
        <fullName evidence="4">Transposable element</fullName>
    </submittedName>
</protein>
<dbReference type="InterPro" id="IPR010095">
    <property type="entry name" value="Cas12f1-like_TNB"/>
</dbReference>
<dbReference type="NCBIfam" id="NF040570">
    <property type="entry name" value="guided_TnpB"/>
    <property type="match status" value="1"/>
</dbReference>
<dbReference type="PANTHER" id="PTHR30405">
    <property type="entry name" value="TRANSPOSASE"/>
    <property type="match status" value="1"/>
</dbReference>
<keyword evidence="1" id="KW-0238">DNA-binding</keyword>
<feature type="domain" description="Cas12f1-like TNB" evidence="3">
    <location>
        <begin position="304"/>
        <end position="369"/>
    </location>
</feature>
<feature type="region of interest" description="Disordered" evidence="2">
    <location>
        <begin position="378"/>
        <end position="411"/>
    </location>
</feature>
<dbReference type="NCBIfam" id="TIGR01766">
    <property type="entry name" value="IS200/IS605 family accessory protein TnpB-like domain"/>
    <property type="match status" value="1"/>
</dbReference>
<dbReference type="InterPro" id="IPR051399">
    <property type="entry name" value="RNA-guided_DNA_endo/Transpos"/>
</dbReference>
<dbReference type="Proteomes" id="UP000663292">
    <property type="component" value="Chromosome"/>
</dbReference>
<accession>A0A897NWS4</accession>
<evidence type="ECO:0000256" key="2">
    <source>
        <dbReference type="SAM" id="MobiDB-lite"/>
    </source>
</evidence>
<dbReference type="AlphaFoldDB" id="A0A897NWS4"/>
<gene>
    <name evidence="4" type="ORF">HSEST_2515</name>
</gene>
<keyword evidence="5" id="KW-1185">Reference proteome</keyword>
<dbReference type="EMBL" id="CP064791">
    <property type="protein sequence ID" value="QSG16025.1"/>
    <property type="molecule type" value="Genomic_DNA"/>
</dbReference>
<evidence type="ECO:0000313" key="5">
    <source>
        <dbReference type="Proteomes" id="UP000663292"/>
    </source>
</evidence>
<evidence type="ECO:0000259" key="3">
    <source>
        <dbReference type="Pfam" id="PF07282"/>
    </source>
</evidence>
<name>A0A897NWS4_9EURY</name>
<dbReference type="PANTHER" id="PTHR30405:SF11">
    <property type="entry name" value="RNA-GUIDED DNA ENDONUCLEASE RV2885C-RELATED"/>
    <property type="match status" value="1"/>
</dbReference>
<dbReference type="GO" id="GO:0003677">
    <property type="term" value="F:DNA binding"/>
    <property type="evidence" value="ECO:0007669"/>
    <property type="project" value="UniProtKB-KW"/>
</dbReference>
<dbReference type="Pfam" id="PF07282">
    <property type="entry name" value="Cas12f1-like_TNB"/>
    <property type="match status" value="1"/>
</dbReference>
<evidence type="ECO:0000256" key="1">
    <source>
        <dbReference type="ARBA" id="ARBA00023125"/>
    </source>
</evidence>
<feature type="compositionally biased region" description="Polar residues" evidence="2">
    <location>
        <begin position="379"/>
        <end position="397"/>
    </location>
</feature>
<proteinExistence type="predicted"/>